<accession>M2YQV8</accession>
<dbReference type="KEGG" id="pfj:MYCFIDRAFT_183452"/>
<dbReference type="OrthoDB" id="62952at2759"/>
<reference evidence="1 2" key="1">
    <citation type="journal article" date="2012" name="PLoS Pathog.">
        <title>Diverse lifestyles and strategies of plant pathogenesis encoded in the genomes of eighteen Dothideomycetes fungi.</title>
        <authorList>
            <person name="Ohm R.A."/>
            <person name="Feau N."/>
            <person name="Henrissat B."/>
            <person name="Schoch C.L."/>
            <person name="Horwitz B.A."/>
            <person name="Barry K.W."/>
            <person name="Condon B.J."/>
            <person name="Copeland A.C."/>
            <person name="Dhillon B."/>
            <person name="Glaser F."/>
            <person name="Hesse C.N."/>
            <person name="Kosti I."/>
            <person name="LaButti K."/>
            <person name="Lindquist E.A."/>
            <person name="Lucas S."/>
            <person name="Salamov A.A."/>
            <person name="Bradshaw R.E."/>
            <person name="Ciuffetti L."/>
            <person name="Hamelin R.C."/>
            <person name="Kema G.H.J."/>
            <person name="Lawrence C."/>
            <person name="Scott J.A."/>
            <person name="Spatafora J.W."/>
            <person name="Turgeon B.G."/>
            <person name="de Wit P.J.G.M."/>
            <person name="Zhong S."/>
            <person name="Goodwin S.B."/>
            <person name="Grigoriev I.V."/>
        </authorList>
    </citation>
    <scope>NUCLEOTIDE SEQUENCE [LARGE SCALE GENOMIC DNA]</scope>
    <source>
        <strain evidence="1 2">CIRAD86</strain>
    </source>
</reference>
<gene>
    <name evidence="1" type="ORF">MYCFIDRAFT_183452</name>
</gene>
<sequence>LAIKPLSLASYQAIIIRLAKPFDFTSTPDEARTLVYRYYFAANRLVDGAIVVGGKRT</sequence>
<evidence type="ECO:0000313" key="2">
    <source>
        <dbReference type="Proteomes" id="UP000016932"/>
    </source>
</evidence>
<evidence type="ECO:0000313" key="1">
    <source>
        <dbReference type="EMBL" id="EME80105.1"/>
    </source>
</evidence>
<name>M2YQV8_PSEFD</name>
<dbReference type="EMBL" id="KB446561">
    <property type="protein sequence ID" value="EME80105.1"/>
    <property type="molecule type" value="Genomic_DNA"/>
</dbReference>
<dbReference type="RefSeq" id="XP_007929155.1">
    <property type="nucleotide sequence ID" value="XM_007930964.1"/>
</dbReference>
<dbReference type="GeneID" id="19334677"/>
<dbReference type="HOGENOM" id="CLU_3002180_0_0_1"/>
<keyword evidence="2" id="KW-1185">Reference proteome</keyword>
<organism evidence="1 2">
    <name type="scientific">Pseudocercospora fijiensis (strain CIRAD86)</name>
    <name type="common">Black leaf streak disease fungus</name>
    <name type="synonym">Mycosphaerella fijiensis</name>
    <dbReference type="NCBI Taxonomy" id="383855"/>
    <lineage>
        <taxon>Eukaryota</taxon>
        <taxon>Fungi</taxon>
        <taxon>Dikarya</taxon>
        <taxon>Ascomycota</taxon>
        <taxon>Pezizomycotina</taxon>
        <taxon>Dothideomycetes</taxon>
        <taxon>Dothideomycetidae</taxon>
        <taxon>Mycosphaerellales</taxon>
        <taxon>Mycosphaerellaceae</taxon>
        <taxon>Pseudocercospora</taxon>
    </lineage>
</organism>
<proteinExistence type="predicted"/>
<feature type="non-terminal residue" evidence="1">
    <location>
        <position position="57"/>
    </location>
</feature>
<dbReference type="AlphaFoldDB" id="M2YQV8"/>
<protein>
    <submittedName>
        <fullName evidence="1">Uncharacterized protein</fullName>
    </submittedName>
</protein>
<dbReference type="VEuPathDB" id="FungiDB:MYCFIDRAFT_183452"/>
<dbReference type="Proteomes" id="UP000016932">
    <property type="component" value="Unassembled WGS sequence"/>
</dbReference>